<dbReference type="GO" id="GO:0008270">
    <property type="term" value="F:zinc ion binding"/>
    <property type="evidence" value="ECO:0007669"/>
    <property type="project" value="UniProtKB-UniRule"/>
</dbReference>
<dbReference type="InterPro" id="IPR014311">
    <property type="entry name" value="Guanine_deaminase"/>
</dbReference>
<dbReference type="PANTHER" id="PTHR11271">
    <property type="entry name" value="GUANINE DEAMINASE"/>
    <property type="match status" value="1"/>
</dbReference>
<keyword evidence="10" id="KW-1185">Reference proteome</keyword>
<organism evidence="9 10">
    <name type="scientific">Leptomonas seymouri</name>
    <dbReference type="NCBI Taxonomy" id="5684"/>
    <lineage>
        <taxon>Eukaryota</taxon>
        <taxon>Discoba</taxon>
        <taxon>Euglenozoa</taxon>
        <taxon>Kinetoplastea</taxon>
        <taxon>Metakinetoplastina</taxon>
        <taxon>Trypanosomatida</taxon>
        <taxon>Trypanosomatidae</taxon>
        <taxon>Leishmaniinae</taxon>
        <taxon>Leptomonas</taxon>
    </lineage>
</organism>
<dbReference type="Proteomes" id="UP000038009">
    <property type="component" value="Unassembled WGS sequence"/>
</dbReference>
<name>A0A0N1PG27_LEPSE</name>
<dbReference type="OMA" id="HGVHLCD"/>
<dbReference type="Gene3D" id="3.20.20.140">
    <property type="entry name" value="Metal-dependent hydrolases"/>
    <property type="match status" value="1"/>
</dbReference>
<evidence type="ECO:0000256" key="4">
    <source>
        <dbReference type="ARBA" id="ARBA00022723"/>
    </source>
</evidence>
<evidence type="ECO:0000256" key="5">
    <source>
        <dbReference type="ARBA" id="ARBA00022801"/>
    </source>
</evidence>
<dbReference type="GO" id="GO:0005829">
    <property type="term" value="C:cytosol"/>
    <property type="evidence" value="ECO:0007669"/>
    <property type="project" value="TreeGrafter"/>
</dbReference>
<comment type="similarity">
    <text evidence="2 7">Belongs to the metallo-dependent hydrolases superfamily. ATZ/TRZ family.</text>
</comment>
<gene>
    <name evidence="9" type="ORF">ABL78_1075</name>
</gene>
<accession>A0A0N1PG27</accession>
<comment type="cofactor">
    <cofactor evidence="7">
        <name>Zn(2+)</name>
        <dbReference type="ChEBI" id="CHEBI:29105"/>
    </cofactor>
    <text evidence="7">Binds 1 zinc ion per subunit.</text>
</comment>
<keyword evidence="4 7" id="KW-0479">Metal-binding</keyword>
<evidence type="ECO:0000256" key="1">
    <source>
        <dbReference type="ARBA" id="ARBA00004984"/>
    </source>
</evidence>
<dbReference type="AlphaFoldDB" id="A0A0N1PG27"/>
<keyword evidence="6 7" id="KW-0862">Zinc</keyword>
<evidence type="ECO:0000256" key="3">
    <source>
        <dbReference type="ARBA" id="ARBA00012781"/>
    </source>
</evidence>
<comment type="function">
    <text evidence="7">Catalyzes the hydrolytic deamination of guanine, producing xanthine and ammonia.</text>
</comment>
<dbReference type="FunFam" id="3.20.20.140:FF:000070">
    <property type="entry name" value="Guanine deaminase"/>
    <property type="match status" value="1"/>
</dbReference>
<dbReference type="SUPFAM" id="SSF51338">
    <property type="entry name" value="Composite domain of metallo-dependent hydrolases"/>
    <property type="match status" value="2"/>
</dbReference>
<comment type="catalytic activity">
    <reaction evidence="7">
        <text>guanine + H2O + H(+) = xanthine + NH4(+)</text>
        <dbReference type="Rhea" id="RHEA:14665"/>
        <dbReference type="ChEBI" id="CHEBI:15377"/>
        <dbReference type="ChEBI" id="CHEBI:15378"/>
        <dbReference type="ChEBI" id="CHEBI:16235"/>
        <dbReference type="ChEBI" id="CHEBI:17712"/>
        <dbReference type="ChEBI" id="CHEBI:28938"/>
        <dbReference type="EC" id="3.5.4.3"/>
    </reaction>
</comment>
<evidence type="ECO:0000259" key="8">
    <source>
        <dbReference type="Pfam" id="PF01979"/>
    </source>
</evidence>
<dbReference type="Pfam" id="PF01979">
    <property type="entry name" value="Amidohydro_1"/>
    <property type="match status" value="1"/>
</dbReference>
<comment type="pathway">
    <text evidence="1 7">Purine metabolism; guanine degradation; xanthine from guanine: step 1/1.</text>
</comment>
<evidence type="ECO:0000256" key="6">
    <source>
        <dbReference type="ARBA" id="ARBA00022833"/>
    </source>
</evidence>
<keyword evidence="5 7" id="KW-0378">Hydrolase</keyword>
<dbReference type="InterPro" id="IPR051607">
    <property type="entry name" value="Metallo-dep_hydrolases"/>
</dbReference>
<comment type="caution">
    <text evidence="9">The sequence shown here is derived from an EMBL/GenBank/DDBJ whole genome shotgun (WGS) entry which is preliminary data.</text>
</comment>
<evidence type="ECO:0000313" key="9">
    <source>
        <dbReference type="EMBL" id="KPI89812.1"/>
    </source>
</evidence>
<dbReference type="InterPro" id="IPR006680">
    <property type="entry name" value="Amidohydro-rel"/>
</dbReference>
<dbReference type="VEuPathDB" id="TriTrypDB:Lsey_0016_0290"/>
<evidence type="ECO:0000256" key="7">
    <source>
        <dbReference type="RuleBase" id="RU366009"/>
    </source>
</evidence>
<dbReference type="GO" id="GO:0008892">
    <property type="term" value="F:guanine deaminase activity"/>
    <property type="evidence" value="ECO:0007669"/>
    <property type="project" value="UniProtKB-UniRule"/>
</dbReference>
<dbReference type="NCBIfam" id="TIGR02967">
    <property type="entry name" value="guan_deamin"/>
    <property type="match status" value="1"/>
</dbReference>
<dbReference type="InterPro" id="IPR011059">
    <property type="entry name" value="Metal-dep_hydrolase_composite"/>
</dbReference>
<dbReference type="Gene3D" id="2.30.40.10">
    <property type="entry name" value="Urease, subunit C, domain 1"/>
    <property type="match status" value="1"/>
</dbReference>
<dbReference type="EC" id="3.5.4.3" evidence="3 7"/>
<dbReference type="InterPro" id="IPR032466">
    <property type="entry name" value="Metal_Hydrolase"/>
</dbReference>
<dbReference type="SUPFAM" id="SSF51556">
    <property type="entry name" value="Metallo-dependent hydrolases"/>
    <property type="match status" value="1"/>
</dbReference>
<dbReference type="GO" id="GO:0006147">
    <property type="term" value="P:guanine catabolic process"/>
    <property type="evidence" value="ECO:0007669"/>
    <property type="project" value="UniProtKB-UniRule"/>
</dbReference>
<dbReference type="UniPathway" id="UPA00603">
    <property type="reaction ID" value="UER00660"/>
</dbReference>
<sequence>MATHTFVGTVFETPDRHTLVHIPDALIVVQNGTIQQLIDPAKDAAGYASALQAAEASGTLTRLKKGQYFIPGLIDLHVHAPQWPQLGMALDKSLEEWLQHYTFPLEAAYKDIAFAEKSYSSLVSALLANGTTTVAYFATIHLEASVLLARICLEKGQRAVVGRVAMDAPDQCPEYYRDASPEEAVRLSEVFVQQVRALPGNADELVLPAVIPRFIPSCTDESLRGLSEVAKKYGCHIQTHCSESDWEHNYVIDRFKKHDACALDDFGLVTRRTILAHSNYLSHEDMKLIKERGAAVGHCPLSNMYFSGAVFPLCKALDMGLHVGLGTDISGGPSASLFEACRYSLACARVLESGTDPSLLAAQRSQQRGSRVSSVEAFFVATTNGGISLDLKIGRIAPGYLFDALVIDTTVPNSSLMVFEELDKPEDIFHKIVFNAAPHNITRTYVNGRLVSQR</sequence>
<proteinExistence type="inferred from homology"/>
<dbReference type="PANTHER" id="PTHR11271:SF6">
    <property type="entry name" value="GUANINE DEAMINASE"/>
    <property type="match status" value="1"/>
</dbReference>
<dbReference type="EMBL" id="LJSK01000016">
    <property type="protein sequence ID" value="KPI89812.1"/>
    <property type="molecule type" value="Genomic_DNA"/>
</dbReference>
<protein>
    <recommendedName>
        <fullName evidence="3 7">Guanine deaminase</fullName>
        <shortName evidence="7">Guanase</shortName>
        <ecNumber evidence="3 7">3.5.4.3</ecNumber>
    </recommendedName>
    <alternativeName>
        <fullName evidence="7">Guanine aminohydrolase</fullName>
    </alternativeName>
</protein>
<evidence type="ECO:0000313" key="10">
    <source>
        <dbReference type="Proteomes" id="UP000038009"/>
    </source>
</evidence>
<dbReference type="OrthoDB" id="194468at2759"/>
<reference evidence="9 10" key="1">
    <citation type="journal article" date="2015" name="PLoS Pathog.">
        <title>Leptomonas seymouri: Adaptations to the Dixenous Life Cycle Analyzed by Genome Sequencing, Transcriptome Profiling and Co-infection with Leishmania donovani.</title>
        <authorList>
            <person name="Kraeva N."/>
            <person name="Butenko A."/>
            <person name="Hlavacova J."/>
            <person name="Kostygov A."/>
            <person name="Myskova J."/>
            <person name="Grybchuk D."/>
            <person name="Lestinova T."/>
            <person name="Votypka J."/>
            <person name="Volf P."/>
            <person name="Opperdoes F."/>
            <person name="Flegontov P."/>
            <person name="Lukes J."/>
            <person name="Yurchenko V."/>
        </authorList>
    </citation>
    <scope>NUCLEOTIDE SEQUENCE [LARGE SCALE GENOMIC DNA]</scope>
    <source>
        <strain evidence="9 10">ATCC 30220</strain>
    </source>
</reference>
<evidence type="ECO:0000256" key="2">
    <source>
        <dbReference type="ARBA" id="ARBA00006745"/>
    </source>
</evidence>
<feature type="domain" description="Amidohydrolase-related" evidence="8">
    <location>
        <begin position="70"/>
        <end position="451"/>
    </location>
</feature>